<dbReference type="AlphaFoldDB" id="A0A366KPE9"/>
<dbReference type="Proteomes" id="UP000252081">
    <property type="component" value="Unassembled WGS sequence"/>
</dbReference>
<keyword evidence="2" id="KW-1185">Reference proteome</keyword>
<sequence>MNIFFDLDGTLLDSRYRLYYLFQDLVPESSLSFESYWNYKMNKVSHKELLNNEFGYGEKAFKFFEENWMQKIESPEWLVFDKPFVGVLEFLKSLKANHKIYVVTARQFRDVAIQQLNNLGFSEVFDDIFVTGQKKEKYELIKESIITSSSDWLIGDTGKDIQTGKLLGMRTVGVLSGFLNEKRLREYNPDLIVENVNCLNFNN</sequence>
<dbReference type="GO" id="GO:0005829">
    <property type="term" value="C:cytosol"/>
    <property type="evidence" value="ECO:0007669"/>
    <property type="project" value="TreeGrafter"/>
</dbReference>
<dbReference type="Gene3D" id="3.40.50.1000">
    <property type="entry name" value="HAD superfamily/HAD-like"/>
    <property type="match status" value="1"/>
</dbReference>
<dbReference type="InterPro" id="IPR023198">
    <property type="entry name" value="PGP-like_dom2"/>
</dbReference>
<dbReference type="GO" id="GO:0006281">
    <property type="term" value="P:DNA repair"/>
    <property type="evidence" value="ECO:0007669"/>
    <property type="project" value="TreeGrafter"/>
</dbReference>
<dbReference type="EMBL" id="QNQU01000021">
    <property type="protein sequence ID" value="RBQ03557.1"/>
    <property type="molecule type" value="Genomic_DNA"/>
</dbReference>
<dbReference type="RefSeq" id="WP_113950871.1">
    <property type="nucleotide sequence ID" value="NZ_QNQU01000021.1"/>
</dbReference>
<gene>
    <name evidence="1" type="ORF">DRW42_21360</name>
</gene>
<proteinExistence type="predicted"/>
<name>A0A366KPE9_9SPHI</name>
<dbReference type="OrthoDB" id="9807630at2"/>
<dbReference type="InterPro" id="IPR036412">
    <property type="entry name" value="HAD-like_sf"/>
</dbReference>
<dbReference type="PANTHER" id="PTHR43434">
    <property type="entry name" value="PHOSPHOGLYCOLATE PHOSPHATASE"/>
    <property type="match status" value="1"/>
</dbReference>
<dbReference type="GO" id="GO:0008967">
    <property type="term" value="F:phosphoglycolate phosphatase activity"/>
    <property type="evidence" value="ECO:0007669"/>
    <property type="project" value="TreeGrafter"/>
</dbReference>
<evidence type="ECO:0000313" key="2">
    <source>
        <dbReference type="Proteomes" id="UP000252081"/>
    </source>
</evidence>
<dbReference type="Pfam" id="PF13419">
    <property type="entry name" value="HAD_2"/>
    <property type="match status" value="1"/>
</dbReference>
<dbReference type="PANTHER" id="PTHR43434:SF3">
    <property type="entry name" value="GMP_IMP NUCLEOTIDASE YRFG"/>
    <property type="match status" value="1"/>
</dbReference>
<accession>A0A366KPE9</accession>
<dbReference type="InterPro" id="IPR050155">
    <property type="entry name" value="HAD-like_hydrolase_sf"/>
</dbReference>
<dbReference type="InterPro" id="IPR041492">
    <property type="entry name" value="HAD_2"/>
</dbReference>
<organism evidence="1 2">
    <name type="scientific">Pedobacter miscanthi</name>
    <dbReference type="NCBI Taxonomy" id="2259170"/>
    <lineage>
        <taxon>Bacteria</taxon>
        <taxon>Pseudomonadati</taxon>
        <taxon>Bacteroidota</taxon>
        <taxon>Sphingobacteriia</taxon>
        <taxon>Sphingobacteriales</taxon>
        <taxon>Sphingobacteriaceae</taxon>
        <taxon>Pedobacter</taxon>
    </lineage>
</organism>
<protein>
    <submittedName>
        <fullName evidence="1">HAD family hydrolase</fullName>
    </submittedName>
</protein>
<evidence type="ECO:0000313" key="1">
    <source>
        <dbReference type="EMBL" id="RBQ03557.1"/>
    </source>
</evidence>
<comment type="caution">
    <text evidence="1">The sequence shown here is derived from an EMBL/GenBank/DDBJ whole genome shotgun (WGS) entry which is preliminary data.</text>
</comment>
<dbReference type="Gene3D" id="1.10.150.240">
    <property type="entry name" value="Putative phosphatase, domain 2"/>
    <property type="match status" value="1"/>
</dbReference>
<dbReference type="SUPFAM" id="SSF56784">
    <property type="entry name" value="HAD-like"/>
    <property type="match status" value="1"/>
</dbReference>
<keyword evidence="1" id="KW-0378">Hydrolase</keyword>
<reference evidence="1 2" key="1">
    <citation type="submission" date="2018-07" db="EMBL/GenBank/DDBJ databases">
        <title>A draft genome of a endophytic bacteria, a new species of Pedobacter.</title>
        <authorList>
            <person name="Zhang Z.D."/>
            <person name="Chen Z.J."/>
        </authorList>
    </citation>
    <scope>NUCLEOTIDE SEQUENCE [LARGE SCALE GENOMIC DNA]</scope>
    <source>
        <strain evidence="1 2">RS10</strain>
    </source>
</reference>
<dbReference type="InterPro" id="IPR023214">
    <property type="entry name" value="HAD_sf"/>
</dbReference>